<dbReference type="Proteomes" id="UP000295604">
    <property type="component" value="Unassembled WGS sequence"/>
</dbReference>
<gene>
    <name evidence="2" type="ORF">C8034_v001176</name>
</gene>
<reference evidence="2 3" key="1">
    <citation type="submission" date="2018-11" db="EMBL/GenBank/DDBJ databases">
        <title>Genome sequence and assembly of Colletotrichum sidae.</title>
        <authorList>
            <person name="Gan P."/>
            <person name="Shirasu K."/>
        </authorList>
    </citation>
    <scope>NUCLEOTIDE SEQUENCE [LARGE SCALE GENOMIC DNA]</scope>
    <source>
        <strain evidence="2 3">CBS 518.97</strain>
    </source>
</reference>
<keyword evidence="3" id="KW-1185">Reference proteome</keyword>
<sequence length="97" mass="10676">MISLPLPPSLMSPADPRNLRRTPPQTNFAMRIGRLKRASACRDVVHEETTPPRYASSEPSFLVVLLSVASGSRFMPDGISQICLLVMLPMAHGPNYD</sequence>
<dbReference type="EMBL" id="QAPF01000115">
    <property type="protein sequence ID" value="TEA16188.1"/>
    <property type="molecule type" value="Genomic_DNA"/>
</dbReference>
<proteinExistence type="predicted"/>
<feature type="region of interest" description="Disordered" evidence="1">
    <location>
        <begin position="1"/>
        <end position="24"/>
    </location>
</feature>
<evidence type="ECO:0000313" key="2">
    <source>
        <dbReference type="EMBL" id="TEA16188.1"/>
    </source>
</evidence>
<accession>A0A4R8TE99</accession>
<dbReference type="AlphaFoldDB" id="A0A4R8TE99"/>
<evidence type="ECO:0000313" key="3">
    <source>
        <dbReference type="Proteomes" id="UP000295604"/>
    </source>
</evidence>
<feature type="compositionally biased region" description="Pro residues" evidence="1">
    <location>
        <begin position="1"/>
        <end position="10"/>
    </location>
</feature>
<organism evidence="2 3">
    <name type="scientific">Colletotrichum sidae</name>
    <dbReference type="NCBI Taxonomy" id="1347389"/>
    <lineage>
        <taxon>Eukaryota</taxon>
        <taxon>Fungi</taxon>
        <taxon>Dikarya</taxon>
        <taxon>Ascomycota</taxon>
        <taxon>Pezizomycotina</taxon>
        <taxon>Sordariomycetes</taxon>
        <taxon>Hypocreomycetidae</taxon>
        <taxon>Glomerellales</taxon>
        <taxon>Glomerellaceae</taxon>
        <taxon>Colletotrichum</taxon>
        <taxon>Colletotrichum orbiculare species complex</taxon>
    </lineage>
</organism>
<name>A0A4R8TE99_9PEZI</name>
<evidence type="ECO:0000256" key="1">
    <source>
        <dbReference type="SAM" id="MobiDB-lite"/>
    </source>
</evidence>
<protein>
    <submittedName>
        <fullName evidence="2">Uncharacterized protein</fullName>
    </submittedName>
</protein>
<comment type="caution">
    <text evidence="2">The sequence shown here is derived from an EMBL/GenBank/DDBJ whole genome shotgun (WGS) entry which is preliminary data.</text>
</comment>